<keyword evidence="9" id="KW-0830">Ubiquinone</keyword>
<dbReference type="PANTHER" id="PTHR12653:SF0">
    <property type="entry name" value="NADH DEHYDROGENASE [UBIQUINONE] 1 ALPHA SUBCOMPLEX SUBUNIT 5"/>
    <property type="match status" value="1"/>
</dbReference>
<comment type="similarity">
    <text evidence="2">Belongs to the complex I NDUFA5 subunit family.</text>
</comment>
<dbReference type="EMBL" id="EF566891">
    <property type="protein sequence ID" value="ABQ42183.1"/>
    <property type="molecule type" value="Genomic_DNA"/>
</dbReference>
<evidence type="ECO:0000256" key="8">
    <source>
        <dbReference type="ARBA" id="ARBA00023136"/>
    </source>
</evidence>
<dbReference type="InterPro" id="IPR006806">
    <property type="entry name" value="NDUFA5"/>
</dbReference>
<keyword evidence="4" id="KW-0679">Respiratory chain</keyword>
<dbReference type="GO" id="GO:0022904">
    <property type="term" value="P:respiratory electron transport chain"/>
    <property type="evidence" value="ECO:0007669"/>
    <property type="project" value="InterPro"/>
</dbReference>
<keyword evidence="8" id="KW-0472">Membrane</keyword>
<dbReference type="AlphaFoldDB" id="A5JSZ1"/>
<evidence type="ECO:0000256" key="3">
    <source>
        <dbReference type="ARBA" id="ARBA00022448"/>
    </source>
</evidence>
<sequence length="172" mass="19697">MALRGLVSLLPSGLRAGVSHLQQQQALLRSFRAVADVEINLDDRETLKKYVGVRDHLSREPGTRSKLMATLNEVLDAVKVLPATSDYRRGLEATCQYRLKVCEANEQETAIEDVLDSHMEEVIQECFDEIKLIPYMNENKPWDVPDDFSVPVFDYHDASEYLSQYQKNVTYM</sequence>
<organism evidence="9">
    <name type="scientific">Dunaliella salina</name>
    <name type="common">Green alga</name>
    <name type="synonym">Protococcus salinus</name>
    <dbReference type="NCBI Taxonomy" id="3046"/>
    <lineage>
        <taxon>Eukaryota</taxon>
        <taxon>Viridiplantae</taxon>
        <taxon>Chlorophyta</taxon>
        <taxon>core chlorophytes</taxon>
        <taxon>Chlorophyceae</taxon>
        <taxon>CS clade</taxon>
        <taxon>Chlamydomonadales</taxon>
        <taxon>Dunaliellaceae</taxon>
        <taxon>Dunaliella</taxon>
    </lineage>
</organism>
<evidence type="ECO:0000256" key="4">
    <source>
        <dbReference type="ARBA" id="ARBA00022660"/>
    </source>
</evidence>
<protein>
    <submittedName>
        <fullName evidence="9">Mitochondrial NADH:ubiquinone oxidoreductase 19 kDa subunit</fullName>
    </submittedName>
</protein>
<reference evidence="9" key="1">
    <citation type="journal article" date="2008" name="Mol. Biol. Rep.">
        <title>Cloning and sequence analysis of the gene encoding 19-kD subunit of Complex I from Dunaliella salina.</title>
        <authorList>
            <person name="Liu Y."/>
            <person name="Qiao D.R."/>
            <person name="Zheng H.B."/>
            <person name="Dai X.L."/>
            <person name="Bai L.H."/>
            <person name="Zeng J."/>
            <person name="Cao Y."/>
        </authorList>
    </citation>
    <scope>NUCLEOTIDE SEQUENCE</scope>
</reference>
<keyword evidence="5" id="KW-0999">Mitochondrion inner membrane</keyword>
<keyword evidence="7" id="KW-0496">Mitochondrion</keyword>
<evidence type="ECO:0000256" key="5">
    <source>
        <dbReference type="ARBA" id="ARBA00022792"/>
    </source>
</evidence>
<evidence type="ECO:0000256" key="2">
    <source>
        <dbReference type="ARBA" id="ARBA00010261"/>
    </source>
</evidence>
<evidence type="ECO:0000256" key="1">
    <source>
        <dbReference type="ARBA" id="ARBA00004443"/>
    </source>
</evidence>
<dbReference type="EMBL" id="EF566890">
    <property type="protein sequence ID" value="ABQ42182.1"/>
    <property type="molecule type" value="mRNA"/>
</dbReference>
<accession>A5JSZ1</accession>
<name>A5JSZ1_DUNSA</name>
<keyword evidence="3" id="KW-0813">Transport</keyword>
<evidence type="ECO:0000313" key="9">
    <source>
        <dbReference type="EMBL" id="ABQ42182.1"/>
    </source>
</evidence>
<dbReference type="Pfam" id="PF04716">
    <property type="entry name" value="ETC_C1_NDUFA5"/>
    <property type="match status" value="1"/>
</dbReference>
<evidence type="ECO:0000256" key="7">
    <source>
        <dbReference type="ARBA" id="ARBA00023128"/>
    </source>
</evidence>
<dbReference type="GO" id="GO:0005743">
    <property type="term" value="C:mitochondrial inner membrane"/>
    <property type="evidence" value="ECO:0007669"/>
    <property type="project" value="UniProtKB-SubCell"/>
</dbReference>
<evidence type="ECO:0000256" key="6">
    <source>
        <dbReference type="ARBA" id="ARBA00022982"/>
    </source>
</evidence>
<keyword evidence="6" id="KW-0249">Electron transport</keyword>
<dbReference type="PANTHER" id="PTHR12653">
    <property type="entry name" value="NADH-UBIQUINONE OXIDOREDUCTASE 13 KD-B SUBUNIT"/>
    <property type="match status" value="1"/>
</dbReference>
<comment type="subcellular location">
    <subcellularLocation>
        <location evidence="1">Mitochondrion inner membrane</location>
        <topology evidence="1">Peripheral membrane protein</topology>
        <orientation evidence="1">Matrix side</orientation>
    </subcellularLocation>
</comment>
<proteinExistence type="evidence at transcript level"/>